<name>A0A5E8AFI6_9SPHN</name>
<dbReference type="GO" id="GO:0019243">
    <property type="term" value="P:methylglyoxal catabolic process to D-lactate via S-lactoyl-glutathione"/>
    <property type="evidence" value="ECO:0007669"/>
    <property type="project" value="TreeGrafter"/>
</dbReference>
<dbReference type="SUPFAM" id="SSF52317">
    <property type="entry name" value="Class I glutamine amidotransferase-like"/>
    <property type="match status" value="1"/>
</dbReference>
<protein>
    <submittedName>
        <fullName evidence="2">Glutamine amidotransferase</fullName>
    </submittedName>
</protein>
<dbReference type="AlphaFoldDB" id="A0A5E8AFI6"/>
<sequence length="268" mass="28150">MEVQMSKGQVLVLGSNATQIGLRGGGTATVGQYLNETAVPALALLDAGYDIVLATPNGAKPHIDAVSVSVDHFGGDQTAFQRAKDFFASHPAMNDVRSLRSVVEGGLDGFVGVFVPGGHAPVVDLMQDHDAGTILRHFHTAAKPTALLCHGPVAVVATLDDAPAFRKALEEGDDAGAADLARDWIYSGYRMTVFSASEEKIAEEQVLKGELFFDMEKALRSAGGDVSVTDKNFASNVVVDRELITGQNPASDQAMADALIEALDRAAA</sequence>
<dbReference type="InterPro" id="IPR002818">
    <property type="entry name" value="DJ-1/PfpI"/>
</dbReference>
<reference evidence="2 3" key="1">
    <citation type="submission" date="2019-09" db="EMBL/GenBank/DDBJ databases">
        <authorList>
            <person name="Dittami M. S."/>
        </authorList>
    </citation>
    <scope>NUCLEOTIDE SEQUENCE [LARGE SCALE GENOMIC DNA]</scope>
    <source>
        <strain evidence="2">SPHINGO391</strain>
    </source>
</reference>
<evidence type="ECO:0000313" key="3">
    <source>
        <dbReference type="Proteomes" id="UP000326857"/>
    </source>
</evidence>
<evidence type="ECO:0000259" key="1">
    <source>
        <dbReference type="Pfam" id="PF01965"/>
    </source>
</evidence>
<keyword evidence="2" id="KW-0808">Transferase</keyword>
<dbReference type="Proteomes" id="UP000326857">
    <property type="component" value="Unassembled WGS sequence"/>
</dbReference>
<dbReference type="GO" id="GO:0019172">
    <property type="term" value="F:glyoxalase III activity"/>
    <property type="evidence" value="ECO:0007669"/>
    <property type="project" value="TreeGrafter"/>
</dbReference>
<keyword evidence="2" id="KW-0315">Glutamine amidotransferase</keyword>
<dbReference type="Pfam" id="PF01965">
    <property type="entry name" value="DJ-1_PfpI"/>
    <property type="match status" value="1"/>
</dbReference>
<dbReference type="InterPro" id="IPR029062">
    <property type="entry name" value="Class_I_gatase-like"/>
</dbReference>
<feature type="domain" description="DJ-1/PfpI" evidence="1">
    <location>
        <begin position="104"/>
        <end position="157"/>
    </location>
</feature>
<dbReference type="PANTHER" id="PTHR48094">
    <property type="entry name" value="PROTEIN/NUCLEIC ACID DEGLYCASE DJ-1-RELATED"/>
    <property type="match status" value="1"/>
</dbReference>
<dbReference type="PANTHER" id="PTHR48094:SF22">
    <property type="entry name" value="DJ-1_PFPI DOMAIN-CONTAINING PROTEIN"/>
    <property type="match status" value="1"/>
</dbReference>
<dbReference type="CDD" id="cd03141">
    <property type="entry name" value="GATase1_Hsp31_like"/>
    <property type="match status" value="1"/>
</dbReference>
<evidence type="ECO:0000313" key="2">
    <source>
        <dbReference type="EMBL" id="VVT27729.1"/>
    </source>
</evidence>
<organism evidence="2 3">
    <name type="scientific">Sphingomonas aurantiaca</name>
    <dbReference type="NCBI Taxonomy" id="185949"/>
    <lineage>
        <taxon>Bacteria</taxon>
        <taxon>Pseudomonadati</taxon>
        <taxon>Pseudomonadota</taxon>
        <taxon>Alphaproteobacteria</taxon>
        <taxon>Sphingomonadales</taxon>
        <taxon>Sphingomonadaceae</taxon>
        <taxon>Sphingomonas</taxon>
    </lineage>
</organism>
<proteinExistence type="predicted"/>
<gene>
    <name evidence="2" type="ORF">SPHINGO391_500058</name>
</gene>
<dbReference type="GO" id="GO:0016740">
    <property type="term" value="F:transferase activity"/>
    <property type="evidence" value="ECO:0007669"/>
    <property type="project" value="UniProtKB-KW"/>
</dbReference>
<dbReference type="EMBL" id="CABVLI010000046">
    <property type="protein sequence ID" value="VVT27729.1"/>
    <property type="molecule type" value="Genomic_DNA"/>
</dbReference>
<dbReference type="Gene3D" id="3.40.50.880">
    <property type="match status" value="1"/>
</dbReference>
<dbReference type="InterPro" id="IPR050325">
    <property type="entry name" value="Prot/Nucl_acid_deglycase"/>
</dbReference>
<dbReference type="GO" id="GO:0005737">
    <property type="term" value="C:cytoplasm"/>
    <property type="evidence" value="ECO:0007669"/>
    <property type="project" value="TreeGrafter"/>
</dbReference>
<accession>A0A5E8AFI6</accession>